<dbReference type="RefSeq" id="WP_085483851.1">
    <property type="nucleotide sequence ID" value="NZ_FXAT01000004.1"/>
</dbReference>
<organism evidence="1 2">
    <name type="scientific">Paraburkholderia susongensis</name>
    <dbReference type="NCBI Taxonomy" id="1515439"/>
    <lineage>
        <taxon>Bacteria</taxon>
        <taxon>Pseudomonadati</taxon>
        <taxon>Pseudomonadota</taxon>
        <taxon>Betaproteobacteria</taxon>
        <taxon>Burkholderiales</taxon>
        <taxon>Burkholderiaceae</taxon>
        <taxon>Paraburkholderia</taxon>
    </lineage>
</organism>
<keyword evidence="2" id="KW-1185">Reference proteome</keyword>
<dbReference type="AlphaFoldDB" id="A0A1X7KQH4"/>
<proteinExistence type="predicted"/>
<dbReference type="Proteomes" id="UP000193228">
    <property type="component" value="Unassembled WGS sequence"/>
</dbReference>
<dbReference type="STRING" id="1515439.SAMN06265784_104166"/>
<accession>A0A1X7KQH4</accession>
<gene>
    <name evidence="1" type="ORF">SAMN06265784_104166</name>
</gene>
<sequence length="62" mass="7042">MNVIRQAFANMLCDCMNPTALAVTVRDALKRTPRLTRDQQRGWSTNISFRTYNALKNQGVLA</sequence>
<evidence type="ECO:0000313" key="1">
    <source>
        <dbReference type="EMBL" id="SMG43507.1"/>
    </source>
</evidence>
<name>A0A1X7KQH4_9BURK</name>
<evidence type="ECO:0000313" key="2">
    <source>
        <dbReference type="Proteomes" id="UP000193228"/>
    </source>
</evidence>
<protein>
    <submittedName>
        <fullName evidence="1">Uncharacterized protein</fullName>
    </submittedName>
</protein>
<dbReference type="EMBL" id="FXAT01000004">
    <property type="protein sequence ID" value="SMG43507.1"/>
    <property type="molecule type" value="Genomic_DNA"/>
</dbReference>
<reference evidence="2" key="1">
    <citation type="submission" date="2017-04" db="EMBL/GenBank/DDBJ databases">
        <authorList>
            <person name="Varghese N."/>
            <person name="Submissions S."/>
        </authorList>
    </citation>
    <scope>NUCLEOTIDE SEQUENCE [LARGE SCALE GENOMIC DNA]</scope>
    <source>
        <strain evidence="2">LMG 29540</strain>
    </source>
</reference>